<feature type="transmembrane region" description="Helical" evidence="8">
    <location>
        <begin position="190"/>
        <end position="214"/>
    </location>
</feature>
<accession>A0A0X8FAD6</accession>
<dbReference type="PANTHER" id="PTHR11040">
    <property type="entry name" value="ZINC/IRON TRANSPORTER"/>
    <property type="match status" value="1"/>
</dbReference>
<feature type="transmembrane region" description="Helical" evidence="8">
    <location>
        <begin position="252"/>
        <end position="271"/>
    </location>
</feature>
<keyword evidence="6 8" id="KW-1133">Transmembrane helix</keyword>
<evidence type="ECO:0000256" key="2">
    <source>
        <dbReference type="ARBA" id="ARBA00006939"/>
    </source>
</evidence>
<dbReference type="GO" id="GO:0005385">
    <property type="term" value="F:zinc ion transmembrane transporter activity"/>
    <property type="evidence" value="ECO:0007669"/>
    <property type="project" value="TreeGrafter"/>
</dbReference>
<dbReference type="RefSeq" id="WP_067972588.1">
    <property type="nucleotide sequence ID" value="NZ_CAJHKM010000004.1"/>
</dbReference>
<dbReference type="KEGG" id="asan:AWM72_02330"/>
<evidence type="ECO:0000256" key="8">
    <source>
        <dbReference type="SAM" id="Phobius"/>
    </source>
</evidence>
<dbReference type="GO" id="GO:0005886">
    <property type="term" value="C:plasma membrane"/>
    <property type="evidence" value="ECO:0007669"/>
    <property type="project" value="UniProtKB-SubCell"/>
</dbReference>
<evidence type="ECO:0000256" key="6">
    <source>
        <dbReference type="ARBA" id="ARBA00022989"/>
    </source>
</evidence>
<gene>
    <name evidence="9" type="ORF">AWM72_02330</name>
</gene>
<proteinExistence type="inferred from homology"/>
<dbReference type="PANTHER" id="PTHR11040:SF211">
    <property type="entry name" value="ZINC TRANSPORTER ZIP11"/>
    <property type="match status" value="1"/>
</dbReference>
<dbReference type="GeneID" id="92902904"/>
<comment type="subcellular location">
    <subcellularLocation>
        <location evidence="1">Cell membrane</location>
        <topology evidence="1">Multi-pass membrane protein</topology>
    </subcellularLocation>
</comment>
<protein>
    <submittedName>
        <fullName evidence="9">Dihydroorotate dehydrogenase</fullName>
    </submittedName>
</protein>
<feature type="transmembrane region" description="Helical" evidence="8">
    <location>
        <begin position="220"/>
        <end position="240"/>
    </location>
</feature>
<evidence type="ECO:0000256" key="7">
    <source>
        <dbReference type="ARBA" id="ARBA00023136"/>
    </source>
</evidence>
<reference evidence="9 10" key="1">
    <citation type="journal article" date="2016" name="Genome Announc.">
        <title>Complete Genome Sequences of Aerococcus christensenii CCUG 28831T, Aerococcus sanguinicola CCUG 43001T, Aerococcus urinae CCUG 36881T, Aerococcus urinaeequi CCUG 28094T, Aerococcus urinaehominis CCUG 42038 BT, and Aerococcus viridans CCUG 4311T.</title>
        <authorList>
            <person name="Carkaci D."/>
            <person name="Dargis R."/>
            <person name="Nielsen X.C."/>
            <person name="Skovgaard O."/>
            <person name="Fuursted K."/>
            <person name="Christensen J.J."/>
        </authorList>
    </citation>
    <scope>NUCLEOTIDE SEQUENCE [LARGE SCALE GENOMIC DNA]</scope>
    <source>
        <strain evidence="9 10">CCUG43001</strain>
    </source>
</reference>
<evidence type="ECO:0000313" key="9">
    <source>
        <dbReference type="EMBL" id="AMB93672.1"/>
    </source>
</evidence>
<keyword evidence="4 8" id="KW-0812">Transmembrane</keyword>
<name>A0A0X8FAD6_9LACT</name>
<evidence type="ECO:0000256" key="5">
    <source>
        <dbReference type="ARBA" id="ARBA00022833"/>
    </source>
</evidence>
<dbReference type="Pfam" id="PF02535">
    <property type="entry name" value="Zip"/>
    <property type="match status" value="1"/>
</dbReference>
<dbReference type="Proteomes" id="UP000069912">
    <property type="component" value="Chromosome"/>
</dbReference>
<feature type="transmembrane region" description="Helical" evidence="8">
    <location>
        <begin position="12"/>
        <end position="36"/>
    </location>
</feature>
<keyword evidence="7 8" id="KW-0472">Membrane</keyword>
<organism evidence="9 10">
    <name type="scientific">Aerococcus sanguinicola</name>
    <dbReference type="NCBI Taxonomy" id="119206"/>
    <lineage>
        <taxon>Bacteria</taxon>
        <taxon>Bacillati</taxon>
        <taxon>Bacillota</taxon>
        <taxon>Bacilli</taxon>
        <taxon>Lactobacillales</taxon>
        <taxon>Aerococcaceae</taxon>
        <taxon>Aerococcus</taxon>
    </lineage>
</organism>
<feature type="transmembrane region" description="Helical" evidence="8">
    <location>
        <begin position="79"/>
        <end position="97"/>
    </location>
</feature>
<dbReference type="AlphaFoldDB" id="A0A0X8FAD6"/>
<reference evidence="10" key="2">
    <citation type="submission" date="2016-01" db="EMBL/GenBank/DDBJ databases">
        <title>Six Aerococcus type strain genome sequencing and assembly using PacBio and Illumina Hiseq.</title>
        <authorList>
            <person name="Carkaci D."/>
            <person name="Dargis R."/>
            <person name="Nielsen X.C."/>
            <person name="Skovgaard O."/>
            <person name="Fuursted K."/>
            <person name="Christensen J.J."/>
        </authorList>
    </citation>
    <scope>NUCLEOTIDE SEQUENCE [LARGE SCALE GENOMIC DNA]</scope>
    <source>
        <strain evidence="10">CCUG43001</strain>
    </source>
</reference>
<dbReference type="EMBL" id="CP014160">
    <property type="protein sequence ID" value="AMB93672.1"/>
    <property type="molecule type" value="Genomic_DNA"/>
</dbReference>
<dbReference type="InterPro" id="IPR003689">
    <property type="entry name" value="ZIP"/>
</dbReference>
<evidence type="ECO:0000313" key="10">
    <source>
        <dbReference type="Proteomes" id="UP000069912"/>
    </source>
</evidence>
<keyword evidence="3" id="KW-1003">Cell membrane</keyword>
<keyword evidence="10" id="KW-1185">Reference proteome</keyword>
<feature type="transmembrane region" description="Helical" evidence="8">
    <location>
        <begin position="48"/>
        <end position="67"/>
    </location>
</feature>
<evidence type="ECO:0000256" key="4">
    <source>
        <dbReference type="ARBA" id="ARBA00022692"/>
    </source>
</evidence>
<sequence>MFDWFINLHPVVQAGLAGIVTWFFTALGSSLVFFMGEINRKLLDAMNGFAAGVMIAASFWSLLAPSIEYAEAGGYGKWSFFPALVGFVAGGLFLSLLDKIIPHMHMDKTRSEAEGVPTQLSSTFLLFLAITIHNIPEGLSVGVAYGAVGSGLANASMASAISLTLGIALQNFPEGSALAMPIRANGNSRWRAFNLGQASALVEIIGAILGAWLVTQMTVILPYALAFAAGAMIFVCVEELIPESQSNGNEDLATLALIAGFAVMMVLDVALG</sequence>
<evidence type="ECO:0000256" key="1">
    <source>
        <dbReference type="ARBA" id="ARBA00004651"/>
    </source>
</evidence>
<comment type="similarity">
    <text evidence="2">Belongs to the ZIP transporter (TC 2.A.5) family.</text>
</comment>
<evidence type="ECO:0000256" key="3">
    <source>
        <dbReference type="ARBA" id="ARBA00022475"/>
    </source>
</evidence>
<keyword evidence="5" id="KW-0862">Zinc</keyword>